<sequence>MSRILLGFGTDPSTTSAPLCKLRIYTVFASGTISAWCIAFAAADRYFCSCQSVYLRNLSKLKVSYSVVAATTVASLLIYAEMFYCYEANQITGPFPCNGKDSPCRYFNSLVYTLFFILLPLMVMVVFGILTLSNVRKLNRLVAPASSTTGGSTALAPNVSSKKNDRQLTKMLLVQVLISTILTVPYGIQYLYSTFSVGIYKSPLQVATENLCFALILDLFWWGFGMSFYIYTLTGHIFRKELKRLMKTVYENVLQLTHRN</sequence>
<feature type="transmembrane region" description="Helical" evidence="8">
    <location>
        <begin position="219"/>
        <end position="238"/>
    </location>
</feature>
<organism evidence="11 14">
    <name type="scientific">Didymodactylos carnosus</name>
    <dbReference type="NCBI Taxonomy" id="1234261"/>
    <lineage>
        <taxon>Eukaryota</taxon>
        <taxon>Metazoa</taxon>
        <taxon>Spiralia</taxon>
        <taxon>Gnathifera</taxon>
        <taxon>Rotifera</taxon>
        <taxon>Eurotatoria</taxon>
        <taxon>Bdelloidea</taxon>
        <taxon>Philodinida</taxon>
        <taxon>Philodinidae</taxon>
        <taxon>Didymodactylos</taxon>
    </lineage>
</organism>
<dbReference type="Proteomes" id="UP000677228">
    <property type="component" value="Unassembled WGS sequence"/>
</dbReference>
<evidence type="ECO:0000313" key="14">
    <source>
        <dbReference type="Proteomes" id="UP000663829"/>
    </source>
</evidence>
<feature type="domain" description="G-protein coupled receptors family 1 profile" evidence="9">
    <location>
        <begin position="1"/>
        <end position="231"/>
    </location>
</feature>
<evidence type="ECO:0000256" key="2">
    <source>
        <dbReference type="ARBA" id="ARBA00022692"/>
    </source>
</evidence>
<accession>A0A815H4K6</accession>
<evidence type="ECO:0000313" key="12">
    <source>
        <dbReference type="EMBL" id="CAF3813566.1"/>
    </source>
</evidence>
<dbReference type="GO" id="GO:0004930">
    <property type="term" value="F:G protein-coupled receptor activity"/>
    <property type="evidence" value="ECO:0007669"/>
    <property type="project" value="UniProtKB-KW"/>
</dbReference>
<feature type="transmembrane region" description="Helical" evidence="8">
    <location>
        <begin position="110"/>
        <end position="132"/>
    </location>
</feature>
<evidence type="ECO:0000256" key="6">
    <source>
        <dbReference type="ARBA" id="ARBA00023170"/>
    </source>
</evidence>
<comment type="caution">
    <text evidence="11">The sequence shown here is derived from an EMBL/GenBank/DDBJ whole genome shotgun (WGS) entry which is preliminary data.</text>
</comment>
<evidence type="ECO:0000313" key="10">
    <source>
        <dbReference type="EMBL" id="CAF1045567.1"/>
    </source>
</evidence>
<dbReference type="AlphaFoldDB" id="A0A815H4K6"/>
<keyword evidence="4" id="KW-0297">G-protein coupled receptor</keyword>
<evidence type="ECO:0000256" key="4">
    <source>
        <dbReference type="ARBA" id="ARBA00023040"/>
    </source>
</evidence>
<dbReference type="Pfam" id="PF00001">
    <property type="entry name" value="7tm_1"/>
    <property type="match status" value="1"/>
</dbReference>
<evidence type="ECO:0000256" key="7">
    <source>
        <dbReference type="ARBA" id="ARBA00023224"/>
    </source>
</evidence>
<evidence type="ECO:0000256" key="1">
    <source>
        <dbReference type="ARBA" id="ARBA00004141"/>
    </source>
</evidence>
<dbReference type="EMBL" id="CAJOBA010007833">
    <property type="protein sequence ID" value="CAF3813566.1"/>
    <property type="molecule type" value="Genomic_DNA"/>
</dbReference>
<reference evidence="11" key="1">
    <citation type="submission" date="2021-02" db="EMBL/GenBank/DDBJ databases">
        <authorList>
            <person name="Nowell W R."/>
        </authorList>
    </citation>
    <scope>NUCLEOTIDE SEQUENCE</scope>
</reference>
<dbReference type="PANTHER" id="PTHR24243">
    <property type="entry name" value="G-PROTEIN COUPLED RECEPTOR"/>
    <property type="match status" value="1"/>
</dbReference>
<keyword evidence="3 8" id="KW-1133">Transmembrane helix</keyword>
<keyword evidence="5 8" id="KW-0472">Membrane</keyword>
<dbReference type="SUPFAM" id="SSF81321">
    <property type="entry name" value="Family A G protein-coupled receptor-like"/>
    <property type="match status" value="1"/>
</dbReference>
<proteinExistence type="predicted"/>
<dbReference type="InterPro" id="IPR017452">
    <property type="entry name" value="GPCR_Rhodpsn_7TM"/>
</dbReference>
<dbReference type="PANTHER" id="PTHR24243:SF230">
    <property type="entry name" value="G-PROTEIN COUPLED RECEPTORS FAMILY 1 PROFILE DOMAIN-CONTAINING PROTEIN"/>
    <property type="match status" value="1"/>
</dbReference>
<feature type="transmembrane region" description="Helical" evidence="8">
    <location>
        <begin position="63"/>
        <end position="80"/>
    </location>
</feature>
<feature type="transmembrane region" description="Helical" evidence="8">
    <location>
        <begin position="22"/>
        <end position="43"/>
    </location>
</feature>
<dbReference type="EMBL" id="CAJOBC010063427">
    <property type="protein sequence ID" value="CAF4217675.1"/>
    <property type="molecule type" value="Genomic_DNA"/>
</dbReference>
<dbReference type="OrthoDB" id="10004679at2759"/>
<keyword evidence="6" id="KW-0675">Receptor</keyword>
<evidence type="ECO:0000313" key="11">
    <source>
        <dbReference type="EMBL" id="CAF1349232.1"/>
    </source>
</evidence>
<dbReference type="Gene3D" id="1.20.1070.10">
    <property type="entry name" value="Rhodopsin 7-helix transmembrane proteins"/>
    <property type="match status" value="1"/>
</dbReference>
<dbReference type="GO" id="GO:0005886">
    <property type="term" value="C:plasma membrane"/>
    <property type="evidence" value="ECO:0007669"/>
    <property type="project" value="TreeGrafter"/>
</dbReference>
<dbReference type="Proteomes" id="UP000682733">
    <property type="component" value="Unassembled WGS sequence"/>
</dbReference>
<protein>
    <recommendedName>
        <fullName evidence="9">G-protein coupled receptors family 1 profile domain-containing protein</fullName>
    </recommendedName>
</protein>
<evidence type="ECO:0000259" key="9">
    <source>
        <dbReference type="PROSITE" id="PS50262"/>
    </source>
</evidence>
<gene>
    <name evidence="11" type="ORF">GPM918_LOCUS30821</name>
    <name evidence="10" type="ORF">OVA965_LOCUS16706</name>
    <name evidence="13" type="ORF">SRO942_LOCUS31447</name>
    <name evidence="12" type="ORF">TMI583_LOCUS16716</name>
</gene>
<evidence type="ECO:0000313" key="13">
    <source>
        <dbReference type="EMBL" id="CAF4217675.1"/>
    </source>
</evidence>
<name>A0A815H4K6_9BILA</name>
<evidence type="ECO:0000256" key="8">
    <source>
        <dbReference type="SAM" id="Phobius"/>
    </source>
</evidence>
<evidence type="ECO:0000256" key="3">
    <source>
        <dbReference type="ARBA" id="ARBA00022989"/>
    </source>
</evidence>
<feature type="transmembrane region" description="Helical" evidence="8">
    <location>
        <begin position="172"/>
        <end position="192"/>
    </location>
</feature>
<keyword evidence="14" id="KW-1185">Reference proteome</keyword>
<dbReference type="Proteomes" id="UP000681722">
    <property type="component" value="Unassembled WGS sequence"/>
</dbReference>
<evidence type="ECO:0000256" key="5">
    <source>
        <dbReference type="ARBA" id="ARBA00023136"/>
    </source>
</evidence>
<dbReference type="PROSITE" id="PS50262">
    <property type="entry name" value="G_PROTEIN_RECEP_F1_2"/>
    <property type="match status" value="1"/>
</dbReference>
<dbReference type="Proteomes" id="UP000663829">
    <property type="component" value="Unassembled WGS sequence"/>
</dbReference>
<keyword evidence="7" id="KW-0807">Transducer</keyword>
<dbReference type="EMBL" id="CAJNOQ010014821">
    <property type="protein sequence ID" value="CAF1349232.1"/>
    <property type="molecule type" value="Genomic_DNA"/>
</dbReference>
<dbReference type="InterPro" id="IPR000276">
    <property type="entry name" value="GPCR_Rhodpsn"/>
</dbReference>
<comment type="subcellular location">
    <subcellularLocation>
        <location evidence="1">Membrane</location>
        <topology evidence="1">Multi-pass membrane protein</topology>
    </subcellularLocation>
</comment>
<dbReference type="EMBL" id="CAJNOK010007821">
    <property type="protein sequence ID" value="CAF1045567.1"/>
    <property type="molecule type" value="Genomic_DNA"/>
</dbReference>
<keyword evidence="2 8" id="KW-0812">Transmembrane</keyword>